<protein>
    <submittedName>
        <fullName evidence="1">Uncharacterized protein</fullName>
    </submittedName>
</protein>
<accession>A0A1M7QXM9</accession>
<evidence type="ECO:0000313" key="2">
    <source>
        <dbReference type="Proteomes" id="UP000184440"/>
    </source>
</evidence>
<reference evidence="1 2" key="1">
    <citation type="submission" date="2016-11" db="EMBL/GenBank/DDBJ databases">
        <authorList>
            <person name="Jaros S."/>
            <person name="Januszkiewicz K."/>
            <person name="Wedrychowicz H."/>
        </authorList>
    </citation>
    <scope>NUCLEOTIDE SEQUENCE [LARGE SCALE GENOMIC DNA]</scope>
    <source>
        <strain evidence="1 2">DSM 46144</strain>
    </source>
</reference>
<sequence>MREVDGGEAELKGVICRIVTFMRVRLAINDLFFVLDEKMCEKTLEANLAEVGPLSRQDAGDYMMNTLRARLSTGHDAWIIGHRALPDPSRHTLDPYGSPGRHWIRAAAVYYLANVPG</sequence>
<organism evidence="1 2">
    <name type="scientific">Cryptosporangium aurantiacum</name>
    <dbReference type="NCBI Taxonomy" id="134849"/>
    <lineage>
        <taxon>Bacteria</taxon>
        <taxon>Bacillati</taxon>
        <taxon>Actinomycetota</taxon>
        <taxon>Actinomycetes</taxon>
        <taxon>Cryptosporangiales</taxon>
        <taxon>Cryptosporangiaceae</taxon>
        <taxon>Cryptosporangium</taxon>
    </lineage>
</organism>
<name>A0A1M7QXM9_9ACTN</name>
<evidence type="ECO:0000313" key="1">
    <source>
        <dbReference type="EMBL" id="SHN36856.1"/>
    </source>
</evidence>
<keyword evidence="2" id="KW-1185">Reference proteome</keyword>
<dbReference type="Proteomes" id="UP000184440">
    <property type="component" value="Unassembled WGS sequence"/>
</dbReference>
<proteinExistence type="predicted"/>
<dbReference type="EMBL" id="FRCS01000005">
    <property type="protein sequence ID" value="SHN36856.1"/>
    <property type="molecule type" value="Genomic_DNA"/>
</dbReference>
<gene>
    <name evidence="1" type="ORF">SAMN05443668_105583</name>
</gene>
<dbReference type="AlphaFoldDB" id="A0A1M7QXM9"/>